<keyword evidence="1" id="KW-0812">Transmembrane</keyword>
<gene>
    <name evidence="2" type="ORF">GCM10011498_24730</name>
</gene>
<protein>
    <recommendedName>
        <fullName evidence="4">Gene Transfer Agent associated protein</fullName>
    </recommendedName>
</protein>
<dbReference type="EMBL" id="BMKA01000003">
    <property type="protein sequence ID" value="GGA23005.1"/>
    <property type="molecule type" value="Genomic_DNA"/>
</dbReference>
<proteinExistence type="predicted"/>
<keyword evidence="1" id="KW-1133">Transmembrane helix</keyword>
<name>A0A916R0Q1_9RHOB</name>
<evidence type="ECO:0000256" key="1">
    <source>
        <dbReference type="SAM" id="Phobius"/>
    </source>
</evidence>
<dbReference type="AlphaFoldDB" id="A0A916R0Q1"/>
<accession>A0A916R0Q1</accession>
<keyword evidence="3" id="KW-1185">Reference proteome</keyword>
<organism evidence="2 3">
    <name type="scientific">Neptunicoccus cionae</name>
    <dbReference type="NCBI Taxonomy" id="2035344"/>
    <lineage>
        <taxon>Bacteria</taxon>
        <taxon>Pseudomonadati</taxon>
        <taxon>Pseudomonadota</taxon>
        <taxon>Alphaproteobacteria</taxon>
        <taxon>Rhodobacterales</taxon>
        <taxon>Paracoccaceae</taxon>
        <taxon>Neptunicoccus</taxon>
    </lineage>
</organism>
<evidence type="ECO:0008006" key="4">
    <source>
        <dbReference type="Google" id="ProtNLM"/>
    </source>
</evidence>
<keyword evidence="1" id="KW-0472">Membrane</keyword>
<dbReference type="Proteomes" id="UP000628017">
    <property type="component" value="Unassembled WGS sequence"/>
</dbReference>
<feature type="transmembrane region" description="Helical" evidence="1">
    <location>
        <begin position="43"/>
        <end position="63"/>
    </location>
</feature>
<dbReference type="RefSeq" id="WP_229678537.1">
    <property type="nucleotide sequence ID" value="NZ_BMKA01000003.1"/>
</dbReference>
<sequence>MYEPFEAAAKLETHRQVTDERWIALERRLEMIESALERLERRIWLAVYGVVGFVLTRGILVLLDVTQQV</sequence>
<evidence type="ECO:0000313" key="3">
    <source>
        <dbReference type="Proteomes" id="UP000628017"/>
    </source>
</evidence>
<reference evidence="2" key="1">
    <citation type="journal article" date="2014" name="Int. J. Syst. Evol. Microbiol.">
        <title>Complete genome sequence of Corynebacterium casei LMG S-19264T (=DSM 44701T), isolated from a smear-ripened cheese.</title>
        <authorList>
            <consortium name="US DOE Joint Genome Institute (JGI-PGF)"/>
            <person name="Walter F."/>
            <person name="Albersmeier A."/>
            <person name="Kalinowski J."/>
            <person name="Ruckert C."/>
        </authorList>
    </citation>
    <scope>NUCLEOTIDE SEQUENCE</scope>
    <source>
        <strain evidence="2">CGMCC 1.15880</strain>
    </source>
</reference>
<reference evidence="2" key="2">
    <citation type="submission" date="2020-09" db="EMBL/GenBank/DDBJ databases">
        <authorList>
            <person name="Sun Q."/>
            <person name="Zhou Y."/>
        </authorList>
    </citation>
    <scope>NUCLEOTIDE SEQUENCE</scope>
    <source>
        <strain evidence="2">CGMCC 1.15880</strain>
    </source>
</reference>
<evidence type="ECO:0000313" key="2">
    <source>
        <dbReference type="EMBL" id="GGA23005.1"/>
    </source>
</evidence>
<comment type="caution">
    <text evidence="2">The sequence shown here is derived from an EMBL/GenBank/DDBJ whole genome shotgun (WGS) entry which is preliminary data.</text>
</comment>